<organism evidence="3 4">
    <name type="scientific">Fontibacillus solani</name>
    <dbReference type="NCBI Taxonomy" id="1572857"/>
    <lineage>
        <taxon>Bacteria</taxon>
        <taxon>Bacillati</taxon>
        <taxon>Bacillota</taxon>
        <taxon>Bacilli</taxon>
        <taxon>Bacillales</taxon>
        <taxon>Paenibacillaceae</taxon>
        <taxon>Fontibacillus</taxon>
    </lineage>
</organism>
<dbReference type="EMBL" id="JACJIP010000020">
    <property type="protein sequence ID" value="MBA9086636.1"/>
    <property type="molecule type" value="Genomic_DNA"/>
</dbReference>
<dbReference type="RefSeq" id="WP_182536919.1">
    <property type="nucleotide sequence ID" value="NZ_JACJIP010000020.1"/>
</dbReference>
<feature type="modified residue" description="4-aspartylphosphate" evidence="1">
    <location>
        <position position="35"/>
    </location>
</feature>
<dbReference type="InterPro" id="IPR011006">
    <property type="entry name" value="CheY-like_superfamily"/>
</dbReference>
<name>A0A7W3SUR8_9BACL</name>
<evidence type="ECO:0000313" key="3">
    <source>
        <dbReference type="EMBL" id="MBA9086636.1"/>
    </source>
</evidence>
<proteinExistence type="predicted"/>
<keyword evidence="1" id="KW-0597">Phosphoprotein</keyword>
<dbReference type="GO" id="GO:0000160">
    <property type="term" value="P:phosphorelay signal transduction system"/>
    <property type="evidence" value="ECO:0007669"/>
    <property type="project" value="InterPro"/>
</dbReference>
<dbReference type="InterPro" id="IPR001789">
    <property type="entry name" value="Sig_transdc_resp-reg_receiver"/>
</dbReference>
<reference evidence="3 4" key="1">
    <citation type="submission" date="2020-08" db="EMBL/GenBank/DDBJ databases">
        <title>Genomic Encyclopedia of Type Strains, Phase III (KMG-III): the genomes of soil and plant-associated and newly described type strains.</title>
        <authorList>
            <person name="Whitman W."/>
        </authorList>
    </citation>
    <scope>NUCLEOTIDE SEQUENCE [LARGE SCALE GENOMIC DNA]</scope>
    <source>
        <strain evidence="3 4">CECT 8693</strain>
    </source>
</reference>
<dbReference type="Gene3D" id="3.40.50.2300">
    <property type="match status" value="1"/>
</dbReference>
<evidence type="ECO:0000313" key="4">
    <source>
        <dbReference type="Proteomes" id="UP000567067"/>
    </source>
</evidence>
<evidence type="ECO:0000256" key="1">
    <source>
        <dbReference type="PROSITE-ProRule" id="PRU00169"/>
    </source>
</evidence>
<dbReference type="PROSITE" id="PS50110">
    <property type="entry name" value="RESPONSE_REGULATORY"/>
    <property type="match status" value="1"/>
</dbReference>
<sequence length="85" mass="9299">MSYDEEISVFGEASCRDEAIAWAESGYVFDVVLMDINLPGALFDGIDAMLDISERMTSIGKKLSGRLAKKLGYSRFSRSIIGGLI</sequence>
<keyword evidence="4" id="KW-1185">Reference proteome</keyword>
<dbReference type="AlphaFoldDB" id="A0A7W3SUR8"/>
<gene>
    <name evidence="3" type="ORF">FHR92_003116</name>
</gene>
<dbReference type="Proteomes" id="UP000567067">
    <property type="component" value="Unassembled WGS sequence"/>
</dbReference>
<dbReference type="GO" id="GO:0003677">
    <property type="term" value="F:DNA binding"/>
    <property type="evidence" value="ECO:0007669"/>
    <property type="project" value="UniProtKB-KW"/>
</dbReference>
<evidence type="ECO:0000259" key="2">
    <source>
        <dbReference type="PROSITE" id="PS50110"/>
    </source>
</evidence>
<feature type="domain" description="Response regulatory" evidence="2">
    <location>
        <begin position="1"/>
        <end position="85"/>
    </location>
</feature>
<dbReference type="SUPFAM" id="SSF52172">
    <property type="entry name" value="CheY-like"/>
    <property type="match status" value="1"/>
</dbReference>
<protein>
    <submittedName>
        <fullName evidence="3">DNA-binding NarL/FixJ family response regulator</fullName>
    </submittedName>
</protein>
<comment type="caution">
    <text evidence="3">The sequence shown here is derived from an EMBL/GenBank/DDBJ whole genome shotgun (WGS) entry which is preliminary data.</text>
</comment>
<keyword evidence="3" id="KW-0238">DNA-binding</keyword>
<accession>A0A7W3SUR8</accession>